<reference evidence="10" key="2">
    <citation type="submission" date="1996-07" db="EMBL/GenBank/DDBJ databases">
        <authorList>
            <person name="Van Gelder R.N."/>
            <person name="Bae H."/>
            <person name="Palazzolo M.J."/>
            <person name="Krasnow M.A."/>
        </authorList>
    </citation>
    <scope>NUCLEOTIDE SEQUENCE</scope>
    <source>
        <strain evidence="10">Canton-S</strain>
    </source>
</reference>
<dbReference type="Gene3D" id="3.30.70.20">
    <property type="match status" value="1"/>
</dbReference>
<dbReference type="FunFam" id="3.50.50.60:FF:000746">
    <property type="entry name" value="Dihydropyrimidine dehydrogenase [NADP(+)]"/>
    <property type="match status" value="1"/>
</dbReference>
<dbReference type="InterPro" id="IPR001295">
    <property type="entry name" value="Dihydroorotate_DH_CS"/>
</dbReference>
<dbReference type="Gene3D" id="3.20.20.70">
    <property type="entry name" value="Aldolase class I"/>
    <property type="match status" value="1"/>
</dbReference>
<dbReference type="SUPFAM" id="SSF51905">
    <property type="entry name" value="FAD/NAD(P)-binding domain"/>
    <property type="match status" value="1"/>
</dbReference>
<dbReference type="PeptideAtlas" id="Q94914"/>
<dbReference type="CDD" id="cd02940">
    <property type="entry name" value="DHPD_FMN"/>
    <property type="match status" value="1"/>
</dbReference>
<dbReference type="UniPathway" id="UPA00070"/>
<dbReference type="GO" id="GO:0019483">
    <property type="term" value="P:beta-alanine biosynthetic process"/>
    <property type="evidence" value="ECO:0007669"/>
    <property type="project" value="UniProtKB-UniPathway"/>
</dbReference>
<dbReference type="Pfam" id="PF14697">
    <property type="entry name" value="Fer4_21"/>
    <property type="match status" value="1"/>
</dbReference>
<gene>
    <name evidence="11" type="primary">su(r)</name>
    <name evidence="10" type="synonym">Reg-3</name>
    <name evidence="11" type="ORF">CG2194</name>
</gene>
<dbReference type="InterPro" id="IPR013785">
    <property type="entry name" value="Aldolase_TIM"/>
</dbReference>
<dbReference type="InterPro" id="IPR017896">
    <property type="entry name" value="4Fe4S_Fe-S-bd"/>
</dbReference>
<keyword evidence="6" id="KW-0560">Oxidoreductase</keyword>
<organism evidence="10">
    <name type="scientific">Drosophila melanogaster</name>
    <name type="common">Fruit fly</name>
    <dbReference type="NCBI Taxonomy" id="7227"/>
    <lineage>
        <taxon>Eukaryota</taxon>
        <taxon>Metazoa</taxon>
        <taxon>Ecdysozoa</taxon>
        <taxon>Arthropoda</taxon>
        <taxon>Hexapoda</taxon>
        <taxon>Insecta</taxon>
        <taxon>Pterygota</taxon>
        <taxon>Neoptera</taxon>
        <taxon>Endopterygota</taxon>
        <taxon>Diptera</taxon>
        <taxon>Brachycera</taxon>
        <taxon>Muscomorpha</taxon>
        <taxon>Ephydroidea</taxon>
        <taxon>Drosophilidae</taxon>
        <taxon>Drosophila</taxon>
        <taxon>Sophophora</taxon>
    </lineage>
</organism>
<dbReference type="InterPro" id="IPR005720">
    <property type="entry name" value="Dihydroorotate_DH_cat"/>
</dbReference>
<dbReference type="GO" id="GO:0005737">
    <property type="term" value="C:cytoplasm"/>
    <property type="evidence" value="ECO:0007669"/>
    <property type="project" value="InterPro"/>
</dbReference>
<dbReference type="FunFam" id="3.20.20.70:FF:000027">
    <property type="entry name" value="Dihydropyrimidine dehydrogenase [NADP(+)]"/>
    <property type="match status" value="1"/>
</dbReference>
<proteinExistence type="evidence at transcript level"/>
<dbReference type="InterPro" id="IPR036188">
    <property type="entry name" value="FAD/NAD-bd_sf"/>
</dbReference>
<dbReference type="Gene3D" id="3.50.50.60">
    <property type="entry name" value="FAD/NAD(P)-binding domain"/>
    <property type="match status" value="1"/>
</dbReference>
<evidence type="ECO:0000256" key="5">
    <source>
        <dbReference type="ARBA" id="ARBA00013004"/>
    </source>
</evidence>
<dbReference type="UniPathway" id="UPA00131"/>
<comment type="similarity">
    <text evidence="4">Belongs to the dihydropyrimidine dehydrogenase family.</text>
</comment>
<dbReference type="GO" id="GO:0004152">
    <property type="term" value="F:dihydroorotate dehydrogenase activity"/>
    <property type="evidence" value="ECO:0007669"/>
    <property type="project" value="UniProtKB-ARBA"/>
</dbReference>
<dbReference type="AlphaFoldDB" id="Q94914"/>
<evidence type="ECO:0000256" key="8">
    <source>
        <dbReference type="ARBA" id="ARBA00032722"/>
    </source>
</evidence>
<evidence type="ECO:0000313" key="11">
    <source>
        <dbReference type="FlyBase" id="FBgn0086450"/>
    </source>
</evidence>
<feature type="domain" description="4Fe-4S ferredoxin-type" evidence="9">
    <location>
        <begin position="539"/>
        <end position="571"/>
    </location>
</feature>
<dbReference type="FunFam" id="3.30.70.20:FF:000023">
    <property type="entry name" value="Dihydropyrimidine dehydrogenase [NADP(+)]"/>
    <property type="match status" value="1"/>
</dbReference>
<dbReference type="PANTHER" id="PTHR43073:SF2">
    <property type="entry name" value="DIHYDROPYRIMIDINE DEHYDROGENASE [NADP(+)]"/>
    <property type="match status" value="1"/>
</dbReference>
<comment type="cofactor">
    <cofactor evidence="1">
        <name>FMN</name>
        <dbReference type="ChEBI" id="CHEBI:58210"/>
    </cofactor>
</comment>
<dbReference type="ExpressionAtlas" id="Q94914">
    <property type="expression patterns" value="baseline and differential"/>
</dbReference>
<dbReference type="VEuPathDB" id="VectorBase:FBgn0086450"/>
<evidence type="ECO:0000256" key="4">
    <source>
        <dbReference type="ARBA" id="ARBA00010804"/>
    </source>
</evidence>
<accession>Q94914</accession>
<dbReference type="SUPFAM" id="SSF54862">
    <property type="entry name" value="4Fe-4S ferredoxins"/>
    <property type="match status" value="1"/>
</dbReference>
<dbReference type="EMBL" id="U65491">
    <property type="protein sequence ID" value="AAC47288.1"/>
    <property type="molecule type" value="mRNA"/>
</dbReference>
<dbReference type="PROSITE" id="PS00912">
    <property type="entry name" value="DHODEHASE_2"/>
    <property type="match status" value="1"/>
</dbReference>
<dbReference type="OrthoDB" id="4327079at2759"/>
<dbReference type="GO" id="GO:0044205">
    <property type="term" value="P:'de novo' UMP biosynthetic process"/>
    <property type="evidence" value="ECO:0007669"/>
    <property type="project" value="UniProtKB-UniPathway"/>
</dbReference>
<reference evidence="10" key="1">
    <citation type="journal article" date="1995" name="Curr. Biol.">
        <title>Extent and character of circadian gene expression in Drosophila melanogaster: identification of twenty oscillating mRNAs in the fly head.</title>
        <authorList>
            <person name="van Gelder R.N."/>
            <person name="Bae H."/>
            <person name="Palazzolo M.J."/>
            <person name="Krasnow M.A."/>
        </authorList>
    </citation>
    <scope>NUCLEOTIDE SEQUENCE</scope>
    <source>
        <strain evidence="10">Canton-S</strain>
    </source>
</reference>
<dbReference type="GO" id="GO:0017113">
    <property type="term" value="F:dihydropyrimidine dehydrogenase (NADP+) activity"/>
    <property type="evidence" value="ECO:0007669"/>
    <property type="project" value="UniProtKB-EC"/>
</dbReference>
<dbReference type="SUPFAM" id="SSF51395">
    <property type="entry name" value="FMN-linked oxidoreductases"/>
    <property type="match status" value="1"/>
</dbReference>
<dbReference type="EC" id="1.3.1.2" evidence="5"/>
<evidence type="ECO:0000256" key="3">
    <source>
        <dbReference type="ARBA" id="ARBA00004725"/>
    </source>
</evidence>
<name>Q94914_DROME</name>
<protein>
    <recommendedName>
        <fullName evidence="5">dihydropyrimidine dehydrogenase (NADP(+))</fullName>
        <ecNumber evidence="5">1.3.1.2</ecNumber>
    </recommendedName>
    <alternativeName>
        <fullName evidence="8">Dihydrothymine dehydrogenase</fullName>
    </alternativeName>
    <alternativeName>
        <fullName evidence="7">Dihydrouracil dehydrogenase</fullName>
    </alternativeName>
</protein>
<dbReference type="FlyBase" id="FBgn0086450">
    <property type="gene designation" value="su(r)"/>
</dbReference>
<dbReference type="PROSITE" id="PS00198">
    <property type="entry name" value="4FE4S_FER_1"/>
    <property type="match status" value="1"/>
</dbReference>
<evidence type="ECO:0000256" key="6">
    <source>
        <dbReference type="ARBA" id="ARBA00023002"/>
    </source>
</evidence>
<evidence type="ECO:0000313" key="10">
    <source>
        <dbReference type="EMBL" id="AAC47288.1"/>
    </source>
</evidence>
<evidence type="ECO:0000259" key="9">
    <source>
        <dbReference type="PROSITE" id="PS51379"/>
    </source>
</evidence>
<dbReference type="InterPro" id="IPR017900">
    <property type="entry name" value="4Fe4S_Fe_S_CS"/>
</dbReference>
<sequence>MEFCRTEQNENDEWVEDEEQTQRLKANFVISAFGSGLEDQDVKAALAPLQFRGELPVVDRVTMQSSVKQVFLGGDLAGVANTTVESVNDGKVAAWSIHCQLQGLPLDTPAALPLFYTDIDAVDISVEMCGIRFENPFGLASAPPTTSTAMIRRAFEQGWGFVVTKTFGLDKDLVTNVSPRIVRGTTSGYKYGPQQGCFLNIELISEKRAEYWLKSIGELKRDFPEKIVIASIMCSFNEEDWTELAIKAEQSGADALELNLSCPHGMGERGMGLACGQDPELVEQISRWVRKAVKLPFFIKLTPNITDIVSIAAAAKREEPMRSAINTVQGLMGLKADSTAWPAIGKEQRTTYGGVSGNATRPMALKAISDIANRVPGFPILGIGGIDSGEVALQFIHAGATVLQICSSVQNQDFTVIEDYCTALKALLYLKRIRHQSMVPSGMASHHPRRSIRRQARCPFDRRGKATLGFFGPYQRQRDIKMAELRSQKGALSWDAEQVKATPPASNGAPNPAPRIKDVIGAALDKIGSYNKLDNKQQKVALIDDDMCINCGKCYMTCADSGYQAIEFDKDTHIPHVNDDCTGCTLCVSVCPIIDCITMVPKKIPHVIKRGVEEKIFYTHALSQCQ</sequence>
<evidence type="ECO:0000256" key="7">
    <source>
        <dbReference type="ARBA" id="ARBA00030119"/>
    </source>
</evidence>
<dbReference type="GO" id="GO:0006207">
    <property type="term" value="P:'de novo' pyrimidine nucleobase biosynthetic process"/>
    <property type="evidence" value="ECO:0000316"/>
    <property type="project" value="FlyBase"/>
</dbReference>
<feature type="domain" description="4Fe-4S ferredoxin-type" evidence="9">
    <location>
        <begin position="573"/>
        <end position="602"/>
    </location>
</feature>
<dbReference type="AGR" id="FB:FBgn0086450"/>
<evidence type="ECO:0000256" key="1">
    <source>
        <dbReference type="ARBA" id="ARBA00001917"/>
    </source>
</evidence>
<comment type="pathway">
    <text evidence="3">Pyrimidine metabolism; UMP biosynthesis via de novo pathway.</text>
</comment>
<comment type="pathway">
    <text evidence="2">Amino-acid biosynthesis; beta-alanine biosynthesis.</text>
</comment>
<dbReference type="PANTHER" id="PTHR43073">
    <property type="entry name" value="DIHYDROPYRIMIDINE DEHYDROGENASE [NADP(+)]"/>
    <property type="match status" value="1"/>
</dbReference>
<dbReference type="Pfam" id="PF01180">
    <property type="entry name" value="DHO_dh"/>
    <property type="match status" value="1"/>
</dbReference>
<evidence type="ECO:0000256" key="2">
    <source>
        <dbReference type="ARBA" id="ARBA00004668"/>
    </source>
</evidence>
<dbReference type="PROSITE" id="PS51379">
    <property type="entry name" value="4FE4S_FER_2"/>
    <property type="match status" value="2"/>
</dbReference>